<evidence type="ECO:0000313" key="2">
    <source>
        <dbReference type="EMBL" id="HCT56887.1"/>
    </source>
</evidence>
<dbReference type="Proteomes" id="UP000264071">
    <property type="component" value="Unassembled WGS sequence"/>
</dbReference>
<accession>A0A3D4V987</accession>
<protein>
    <submittedName>
        <fullName evidence="2">DUF2490 domain-containing protein</fullName>
    </submittedName>
</protein>
<dbReference type="OMA" id="WLGYFNQ"/>
<dbReference type="Pfam" id="PF10677">
    <property type="entry name" value="DUF2490"/>
    <property type="match status" value="1"/>
</dbReference>
<organism evidence="2 3">
    <name type="scientific">Gemmatimonas aurantiaca</name>
    <dbReference type="NCBI Taxonomy" id="173480"/>
    <lineage>
        <taxon>Bacteria</taxon>
        <taxon>Pseudomonadati</taxon>
        <taxon>Gemmatimonadota</taxon>
        <taxon>Gemmatimonadia</taxon>
        <taxon>Gemmatimonadales</taxon>
        <taxon>Gemmatimonadaceae</taxon>
        <taxon>Gemmatimonas</taxon>
    </lineage>
</organism>
<dbReference type="InterPro" id="IPR019619">
    <property type="entry name" value="DUF2490"/>
</dbReference>
<dbReference type="AlphaFoldDB" id="A0A3D4V987"/>
<keyword evidence="1" id="KW-0732">Signal</keyword>
<evidence type="ECO:0000256" key="1">
    <source>
        <dbReference type="SAM" id="SignalP"/>
    </source>
</evidence>
<name>A0A3D4V987_9BACT</name>
<comment type="caution">
    <text evidence="2">The sequence shown here is derived from an EMBL/GenBank/DDBJ whole genome shotgun (WGS) entry which is preliminary data.</text>
</comment>
<feature type="signal peptide" evidence="1">
    <location>
        <begin position="1"/>
        <end position="30"/>
    </location>
</feature>
<feature type="chain" id="PRO_5017659485" evidence="1">
    <location>
        <begin position="31"/>
        <end position="261"/>
    </location>
</feature>
<evidence type="ECO:0000313" key="3">
    <source>
        <dbReference type="Proteomes" id="UP000264071"/>
    </source>
</evidence>
<reference evidence="2 3" key="1">
    <citation type="journal article" date="2018" name="Nat. Biotechnol.">
        <title>A standardized bacterial taxonomy based on genome phylogeny substantially revises the tree of life.</title>
        <authorList>
            <person name="Parks D.H."/>
            <person name="Chuvochina M."/>
            <person name="Waite D.W."/>
            <person name="Rinke C."/>
            <person name="Skarshewski A."/>
            <person name="Chaumeil P.A."/>
            <person name="Hugenholtz P."/>
        </authorList>
    </citation>
    <scope>NUCLEOTIDE SEQUENCE [LARGE SCALE GENOMIC DNA]</scope>
    <source>
        <strain evidence="2">UBA8844</strain>
    </source>
</reference>
<proteinExistence type="predicted"/>
<sequence length="261" mass="30138">MHFSRLTNRVFAVALTAVAIVLPHQLGAQAQEPWRTVRQNDHIWLAVTYDQPVSPRWAVLGDIQWRRTDGLSKPQQFMFRNTLTYKLADGLRLGGGVNYGATAPYGELPSARPVRDHQLFLFAQMNQRPGKFDLMHRYRYEHRWLSDIFTDEDGDRSRGANRYQQRARYLLRAAYPVPGLKYRTRDVTAVLQNDVFVGIHHTDRGLAVDQNRFSFGTGIPLSATKRLDVLWLQQWIAHPARRASENNGTVWILLNHIGRPR</sequence>
<dbReference type="EMBL" id="DPIY01000006">
    <property type="protein sequence ID" value="HCT56887.1"/>
    <property type="molecule type" value="Genomic_DNA"/>
</dbReference>
<gene>
    <name evidence="2" type="ORF">DGD08_06695</name>
</gene>